<sequence>MDKQTFCSSYPEAYFLECDARSIEDYLLQQQYLLSGETISHVEKAGDGNMNCTLRVKSDKRSFIVKQSRPWVEKYPSIAAPIERTLMEAEFYSNVQRNDLVLRDMPRLLHVDENSYIVVFEDLGNAKDFTFLYNGEFITGDQLQQLTIFLGNLHTTKTTTMITNEAMRALNYQHIYEIPLKDKSVDLDNITPGLNDVASEFRNKNDYKKCIATLGKLYLENGTTLLHGDYYPGSWLLTDDGVKIIDVEFCFCGPAEFDMGVMIAHLLLAKQPRSFVFKIFAHYRRMNTFDVRLAFQFAGVEIMRRLLGVAQLPIKYHLQDKRKLLELSYRLVVTPDNTLSEVD</sequence>
<dbReference type="PANTHER" id="PTHR34273:SF2">
    <property type="entry name" value="METHYLTHIORIBOSE KINASE"/>
    <property type="match status" value="1"/>
</dbReference>
<dbReference type="Gene3D" id="3.90.1200.10">
    <property type="match status" value="1"/>
</dbReference>
<dbReference type="Gene3D" id="3.30.200.20">
    <property type="entry name" value="Phosphorylase Kinase, domain 1"/>
    <property type="match status" value="1"/>
</dbReference>
<evidence type="ECO:0000256" key="3">
    <source>
        <dbReference type="ARBA" id="ARBA00022741"/>
    </source>
</evidence>
<evidence type="ECO:0000259" key="6">
    <source>
        <dbReference type="Pfam" id="PF01636"/>
    </source>
</evidence>
<dbReference type="AlphaFoldDB" id="A0A5S9IQ48"/>
<name>A0A5S9IQ48_UABAM</name>
<keyword evidence="4 7" id="KW-0418">Kinase</keyword>
<dbReference type="EMBL" id="AP019860">
    <property type="protein sequence ID" value="BBM86028.1"/>
    <property type="molecule type" value="Genomic_DNA"/>
</dbReference>
<feature type="domain" description="Aminoglycoside phosphotransferase" evidence="6">
    <location>
        <begin position="43"/>
        <end position="275"/>
    </location>
</feature>
<dbReference type="GO" id="GO:0016301">
    <property type="term" value="F:kinase activity"/>
    <property type="evidence" value="ECO:0007669"/>
    <property type="project" value="UniProtKB-KW"/>
</dbReference>
<keyword evidence="3" id="KW-0547">Nucleotide-binding</keyword>
<dbReference type="PANTHER" id="PTHR34273">
    <property type="entry name" value="METHYLTHIORIBOSE KINASE"/>
    <property type="match status" value="1"/>
</dbReference>
<dbReference type="SUPFAM" id="SSF56112">
    <property type="entry name" value="Protein kinase-like (PK-like)"/>
    <property type="match status" value="1"/>
</dbReference>
<evidence type="ECO:0000313" key="8">
    <source>
        <dbReference type="Proteomes" id="UP000326354"/>
    </source>
</evidence>
<protein>
    <submittedName>
        <fullName evidence="7">Methylthioribose kinase</fullName>
    </submittedName>
</protein>
<comment type="similarity">
    <text evidence="1">Belongs to the methylthioribose kinase family.</text>
</comment>
<dbReference type="InterPro" id="IPR011009">
    <property type="entry name" value="Kinase-like_dom_sf"/>
</dbReference>
<dbReference type="Pfam" id="PF01636">
    <property type="entry name" value="APH"/>
    <property type="match status" value="1"/>
</dbReference>
<keyword evidence="5" id="KW-0067">ATP-binding</keyword>
<reference evidence="7 8" key="1">
    <citation type="submission" date="2019-08" db="EMBL/GenBank/DDBJ databases">
        <title>Complete genome sequence of Candidatus Uab amorphum.</title>
        <authorList>
            <person name="Shiratori T."/>
            <person name="Suzuki S."/>
            <person name="Kakizawa Y."/>
            <person name="Ishida K."/>
        </authorList>
    </citation>
    <scope>NUCLEOTIDE SEQUENCE [LARGE SCALE GENOMIC DNA]</scope>
    <source>
        <strain evidence="7 8">SRT547</strain>
    </source>
</reference>
<dbReference type="Proteomes" id="UP000326354">
    <property type="component" value="Chromosome"/>
</dbReference>
<evidence type="ECO:0000256" key="5">
    <source>
        <dbReference type="ARBA" id="ARBA00022840"/>
    </source>
</evidence>
<dbReference type="OrthoDB" id="9777791at2"/>
<proteinExistence type="inferred from homology"/>
<evidence type="ECO:0000313" key="7">
    <source>
        <dbReference type="EMBL" id="BBM86028.1"/>
    </source>
</evidence>
<accession>A0A5S9IQ48</accession>
<organism evidence="7 8">
    <name type="scientific">Uabimicrobium amorphum</name>
    <dbReference type="NCBI Taxonomy" id="2596890"/>
    <lineage>
        <taxon>Bacteria</taxon>
        <taxon>Pseudomonadati</taxon>
        <taxon>Planctomycetota</taxon>
        <taxon>Candidatus Uabimicrobiia</taxon>
        <taxon>Candidatus Uabimicrobiales</taxon>
        <taxon>Candidatus Uabimicrobiaceae</taxon>
        <taxon>Candidatus Uabimicrobium</taxon>
    </lineage>
</organism>
<keyword evidence="2" id="KW-0808">Transferase</keyword>
<evidence type="ECO:0000256" key="2">
    <source>
        <dbReference type="ARBA" id="ARBA00022679"/>
    </source>
</evidence>
<evidence type="ECO:0000256" key="1">
    <source>
        <dbReference type="ARBA" id="ARBA00010165"/>
    </source>
</evidence>
<dbReference type="InterPro" id="IPR002575">
    <property type="entry name" value="Aminoglycoside_PTrfase"/>
</dbReference>
<gene>
    <name evidence="7" type="ORF">UABAM_04414</name>
</gene>
<dbReference type="RefSeq" id="WP_151970108.1">
    <property type="nucleotide sequence ID" value="NZ_AP019860.1"/>
</dbReference>
<keyword evidence="8" id="KW-1185">Reference proteome</keyword>
<evidence type="ECO:0000256" key="4">
    <source>
        <dbReference type="ARBA" id="ARBA00022777"/>
    </source>
</evidence>
<dbReference type="GO" id="GO:0005524">
    <property type="term" value="F:ATP binding"/>
    <property type="evidence" value="ECO:0007669"/>
    <property type="project" value="UniProtKB-KW"/>
</dbReference>
<dbReference type="KEGG" id="uam:UABAM_04414"/>